<dbReference type="PROSITE" id="PS51257">
    <property type="entry name" value="PROKAR_LIPOPROTEIN"/>
    <property type="match status" value="1"/>
</dbReference>
<evidence type="ECO:0000313" key="3">
    <source>
        <dbReference type="Proteomes" id="UP000494363"/>
    </source>
</evidence>
<dbReference type="Proteomes" id="UP000494363">
    <property type="component" value="Unassembled WGS sequence"/>
</dbReference>
<proteinExistence type="predicted"/>
<keyword evidence="1" id="KW-0732">Signal</keyword>
<dbReference type="SUPFAM" id="SSF63825">
    <property type="entry name" value="YWTD domain"/>
    <property type="match status" value="1"/>
</dbReference>
<evidence type="ECO:0000256" key="1">
    <source>
        <dbReference type="SAM" id="SignalP"/>
    </source>
</evidence>
<name>A0A6J5EYW7_9BURK</name>
<sequence>MTAVKRILFLFSILVLSACHGGASGSSGSSGTPTVSTAIAASSLSNVPVNKSTPVIVAFNPANGGSATALTVTTGLSTLPSGWSAASPSFTCATVNAANPCDLKLTYDPSTAGVSGTLTLGFTYLDSQGRQQQGSVGITYSSAAANSVATSVAPTGPVQGIVGSTSTVSVTFASGDGAPDSNVALVTAPDSLPSGWSVQGSVLPCATVTSAGSCQLQLAYAPIAAAASATLTLEFSYTDDAGAARTGSVAIAYGAVTPGAVTATAAPASASSTFIGSTAAVSVVFSATGGAATNLQITSALPTGWTLAGGTLPCAQVGSGNTCEATLNYAPVSATSATTLTLQYAYTDNFGEARTAQLNIPYGAVPHIAYITNFASNSVTQCTLSVMGALENCTQATSPVISAPIGIALNGTQAYIGGLNGTITLCHTGPTDLSGCVSALAGGDESETVAFDGNVAFISNQGTSTVETCTVAADGTLNGCTVATNVTPFLTAPSELAFQGAHLYIPNAVSPDITVCQVTAGVIGPCTNTSVISPSTKVVLSGTSAYLPMPALNSVQQCSVGADGSLGTCADSGAGAVFNLPFGMTLFGGYAYIVNRGSNTISQCTVAANGQLSACVVSGTALNSPIDIAIQ</sequence>
<gene>
    <name evidence="2" type="ORF">LMG29542_06589</name>
</gene>
<organism evidence="2 3">
    <name type="scientific">Paraburkholderia humisilvae</name>
    <dbReference type="NCBI Taxonomy" id="627669"/>
    <lineage>
        <taxon>Bacteria</taxon>
        <taxon>Pseudomonadati</taxon>
        <taxon>Pseudomonadota</taxon>
        <taxon>Betaproteobacteria</taxon>
        <taxon>Burkholderiales</taxon>
        <taxon>Burkholderiaceae</taxon>
        <taxon>Paraburkholderia</taxon>
    </lineage>
</organism>
<feature type="signal peptide" evidence="1">
    <location>
        <begin position="1"/>
        <end position="21"/>
    </location>
</feature>
<protein>
    <submittedName>
        <fullName evidence="2">Uncharacterized protein</fullName>
    </submittedName>
</protein>
<dbReference type="InterPro" id="IPR015943">
    <property type="entry name" value="WD40/YVTN_repeat-like_dom_sf"/>
</dbReference>
<accession>A0A6J5EYW7</accession>
<feature type="chain" id="PRO_5027057794" evidence="1">
    <location>
        <begin position="22"/>
        <end position="631"/>
    </location>
</feature>
<keyword evidence="3" id="KW-1185">Reference proteome</keyword>
<dbReference type="Gene3D" id="2.130.10.10">
    <property type="entry name" value="YVTN repeat-like/Quinoprotein amine dehydrogenase"/>
    <property type="match status" value="1"/>
</dbReference>
<dbReference type="RefSeq" id="WP_175231999.1">
    <property type="nucleotide sequence ID" value="NZ_CADIKH010000051.1"/>
</dbReference>
<dbReference type="AlphaFoldDB" id="A0A6J5EYW7"/>
<dbReference type="EMBL" id="CADIKH010000051">
    <property type="protein sequence ID" value="CAB3771343.1"/>
    <property type="molecule type" value="Genomic_DNA"/>
</dbReference>
<reference evidence="2 3" key="1">
    <citation type="submission" date="2020-04" db="EMBL/GenBank/DDBJ databases">
        <authorList>
            <person name="De Canck E."/>
        </authorList>
    </citation>
    <scope>NUCLEOTIDE SEQUENCE [LARGE SCALE GENOMIC DNA]</scope>
    <source>
        <strain evidence="2 3">LMG 29542</strain>
    </source>
</reference>
<evidence type="ECO:0000313" key="2">
    <source>
        <dbReference type="EMBL" id="CAB3771343.1"/>
    </source>
</evidence>